<dbReference type="Pfam" id="PF23213">
    <property type="entry name" value="DUF7065"/>
    <property type="match status" value="1"/>
</dbReference>
<name>A0A1S1HBU5_9SPHN</name>
<proteinExistence type="predicted"/>
<comment type="caution">
    <text evidence="3">The sequence shown here is derived from an EMBL/GenBank/DDBJ whole genome shotgun (WGS) entry which is preliminary data.</text>
</comment>
<dbReference type="Proteomes" id="UP000179467">
    <property type="component" value="Unassembled WGS sequence"/>
</dbReference>
<sequence length="315" mass="35273">MAILGEEDRLHPSGTDDSWFESWWFAFYVPERRLSVYIYPWFRPNLGICGGGVFAWDDRGSLPWTMLHHDYLWSRRFDGWDAMAEGGRIAMPQGVTIDVIEGGRAYRIRYDHPGLAFDVRFEATAAVEATSASTTEESIFKGHIDQPGRYAGWVRTGGETLAVDCHCVRDRSWGPRRDDVTGMHIGYFHATASADDAFLMVTHAGADPESFSLLSGYLIRDGAHSLLAEGSARITRGDDLSPESCVIEATDRRGRRLEAQGRAITRMAVQVQPGMFNWSSFAEWNFGEATAYGELQDTWHPDGYRAFARERGAAA</sequence>
<protein>
    <recommendedName>
        <fullName evidence="5">Hydroxyneurosporene synthase (CrtC)</fullName>
    </recommendedName>
</protein>
<evidence type="ECO:0000259" key="2">
    <source>
        <dbReference type="Pfam" id="PF23213"/>
    </source>
</evidence>
<dbReference type="InterPro" id="IPR055492">
    <property type="entry name" value="DUF7064"/>
</dbReference>
<dbReference type="Pfam" id="PF23212">
    <property type="entry name" value="DUF7064"/>
    <property type="match status" value="1"/>
</dbReference>
<keyword evidence="4" id="KW-1185">Reference proteome</keyword>
<evidence type="ECO:0008006" key="5">
    <source>
        <dbReference type="Google" id="ProtNLM"/>
    </source>
</evidence>
<organism evidence="3 4">
    <name type="scientific">Edaphosphingomonas haloaromaticamans</name>
    <dbReference type="NCBI Taxonomy" id="653954"/>
    <lineage>
        <taxon>Bacteria</taxon>
        <taxon>Pseudomonadati</taxon>
        <taxon>Pseudomonadota</taxon>
        <taxon>Alphaproteobacteria</taxon>
        <taxon>Sphingomonadales</taxon>
        <taxon>Rhizorhabdaceae</taxon>
        <taxon>Edaphosphingomonas</taxon>
    </lineage>
</organism>
<evidence type="ECO:0000313" key="3">
    <source>
        <dbReference type="EMBL" id="OHT19607.1"/>
    </source>
</evidence>
<gene>
    <name evidence="3" type="ORF">BHE75_01594</name>
</gene>
<accession>A0A1S1HBU5</accession>
<dbReference type="RefSeq" id="WP_070933542.1">
    <property type="nucleotide sequence ID" value="NZ_MIPT01000001.1"/>
</dbReference>
<reference evidence="3 4" key="1">
    <citation type="submission" date="2016-09" db="EMBL/GenBank/DDBJ databases">
        <title>Metabolic pathway, cell adaptation mechanisms and a novel monoxygenase revealed through proteogenomic-transcription analysis of a Sphingomonas haloaromaticamans strain degrading the fungicide ortho-phenylphenol.</title>
        <authorList>
            <person name="Perruchon C."/>
            <person name="Papadopoulou E.S."/>
            <person name="Rousidou C."/>
            <person name="Vasileiadis S."/>
            <person name="Tanou G."/>
            <person name="Amoutzias G."/>
            <person name="Molassiotis A."/>
            <person name="Karpouzas D.G."/>
        </authorList>
    </citation>
    <scope>NUCLEOTIDE SEQUENCE [LARGE SCALE GENOMIC DNA]</scope>
    <source>
        <strain evidence="3 4">P3</strain>
    </source>
</reference>
<dbReference type="OrthoDB" id="7054648at2"/>
<dbReference type="AlphaFoldDB" id="A0A1S1HBU5"/>
<evidence type="ECO:0000313" key="4">
    <source>
        <dbReference type="Proteomes" id="UP000179467"/>
    </source>
</evidence>
<dbReference type="EMBL" id="MIPT01000001">
    <property type="protein sequence ID" value="OHT19607.1"/>
    <property type="molecule type" value="Genomic_DNA"/>
</dbReference>
<feature type="domain" description="DUF7064" evidence="1">
    <location>
        <begin position="185"/>
        <end position="300"/>
    </location>
</feature>
<dbReference type="SUPFAM" id="SSF159245">
    <property type="entry name" value="AttH-like"/>
    <property type="match status" value="1"/>
</dbReference>
<feature type="domain" description="DUF7065" evidence="2">
    <location>
        <begin position="6"/>
        <end position="176"/>
    </location>
</feature>
<evidence type="ECO:0000259" key="1">
    <source>
        <dbReference type="Pfam" id="PF23212"/>
    </source>
</evidence>
<dbReference type="InterPro" id="IPR055493">
    <property type="entry name" value="DUF7065"/>
</dbReference>